<gene>
    <name evidence="1" type="ORF">BaRGS_00019663</name>
</gene>
<accession>A0ABD0KPS6</accession>
<sequence length="75" mass="8165">MGLPATTNRRAATIENKMCTPGAVMCAMVTTSATCKLRRGDNVSSEDTAWRHVEDIKEEGCSILYTESSPENVDI</sequence>
<dbReference type="Proteomes" id="UP001519460">
    <property type="component" value="Unassembled WGS sequence"/>
</dbReference>
<keyword evidence="2" id="KW-1185">Reference proteome</keyword>
<proteinExistence type="predicted"/>
<protein>
    <submittedName>
        <fullName evidence="1">Uncharacterized protein</fullName>
    </submittedName>
</protein>
<dbReference type="AlphaFoldDB" id="A0ABD0KPS6"/>
<comment type="caution">
    <text evidence="1">The sequence shown here is derived from an EMBL/GenBank/DDBJ whole genome shotgun (WGS) entry which is preliminary data.</text>
</comment>
<evidence type="ECO:0000313" key="1">
    <source>
        <dbReference type="EMBL" id="KAK7489149.1"/>
    </source>
</evidence>
<dbReference type="EMBL" id="JACVVK020000142">
    <property type="protein sequence ID" value="KAK7489149.1"/>
    <property type="molecule type" value="Genomic_DNA"/>
</dbReference>
<evidence type="ECO:0000313" key="2">
    <source>
        <dbReference type="Proteomes" id="UP001519460"/>
    </source>
</evidence>
<reference evidence="1 2" key="1">
    <citation type="journal article" date="2023" name="Sci. Data">
        <title>Genome assembly of the Korean intertidal mud-creeper Batillaria attramentaria.</title>
        <authorList>
            <person name="Patra A.K."/>
            <person name="Ho P.T."/>
            <person name="Jun S."/>
            <person name="Lee S.J."/>
            <person name="Kim Y."/>
            <person name="Won Y.J."/>
        </authorList>
    </citation>
    <scope>NUCLEOTIDE SEQUENCE [LARGE SCALE GENOMIC DNA]</scope>
    <source>
        <strain evidence="1">Wonlab-2016</strain>
    </source>
</reference>
<name>A0ABD0KPS6_9CAEN</name>
<organism evidence="1 2">
    <name type="scientific">Batillaria attramentaria</name>
    <dbReference type="NCBI Taxonomy" id="370345"/>
    <lineage>
        <taxon>Eukaryota</taxon>
        <taxon>Metazoa</taxon>
        <taxon>Spiralia</taxon>
        <taxon>Lophotrochozoa</taxon>
        <taxon>Mollusca</taxon>
        <taxon>Gastropoda</taxon>
        <taxon>Caenogastropoda</taxon>
        <taxon>Sorbeoconcha</taxon>
        <taxon>Cerithioidea</taxon>
        <taxon>Batillariidae</taxon>
        <taxon>Batillaria</taxon>
    </lineage>
</organism>